<dbReference type="RefSeq" id="WP_116024125.1">
    <property type="nucleotide sequence ID" value="NZ_QTTT01000001.1"/>
</dbReference>
<evidence type="ECO:0000256" key="1">
    <source>
        <dbReference type="SAM" id="MobiDB-lite"/>
    </source>
</evidence>
<proteinExistence type="predicted"/>
<name>A0A3D9SRY7_9ACTN</name>
<sequence>MTPPPFTGADDPPSPKRGPSEPPMRPERIAERLDRLTRWGERTPTTRRHPVHREYDLADLLGLPQRLPPVRLPLYPELAEDARVCHLLARARELAEWLGDEGRVCPRLEELGATDALEAARDLGVPASDPAAVRGLRDLPELRRLWRVAVDCGFVDFDGDRAGCAAQVAAWDGADDTDVLLAWRTALTAMLDLDLLTELDDGALRFGTSGGTLMILLFLARWDGLSAAHLSEVLREGAVRDLPAGTARELWANWTVRNGDPAEILLAWLEELGAVERCEVPVTVPGAVTISFTPLGVPIEADPSAGTTRVARLTPLGLWAVRDQLTAGGLDVPLLPEPADMSIADLVGFAQVARPGELAVEKAAWLTPRDPAWAARGLLEYAAESGPVERVFAVVLASSTIKDHVGVDTAEAIWREAMGHAPISAYAKTELAVLTGGASPDLATDVRERSWMLVDLVLAHTARLPEDFIPARLQTLLDAPADKLVGLIEPLTHCTHPSVREALDLLGTHFPLKKVAKAARRTLFKVSSRSN</sequence>
<protein>
    <submittedName>
        <fullName evidence="2">Uncharacterized protein</fullName>
    </submittedName>
</protein>
<evidence type="ECO:0000313" key="3">
    <source>
        <dbReference type="Proteomes" id="UP000256661"/>
    </source>
</evidence>
<accession>A0A3D9SRY7</accession>
<feature type="region of interest" description="Disordered" evidence="1">
    <location>
        <begin position="1"/>
        <end position="29"/>
    </location>
</feature>
<gene>
    <name evidence="2" type="ORF">DFJ69_4195</name>
</gene>
<reference evidence="2 3" key="1">
    <citation type="submission" date="2018-08" db="EMBL/GenBank/DDBJ databases">
        <title>Sequencing the genomes of 1000 actinobacteria strains.</title>
        <authorList>
            <person name="Klenk H.-P."/>
        </authorList>
    </citation>
    <scope>NUCLEOTIDE SEQUENCE [LARGE SCALE GENOMIC DNA]</scope>
    <source>
        <strain evidence="2 3">DSM 43927</strain>
    </source>
</reference>
<dbReference type="OrthoDB" id="3848264at2"/>
<dbReference type="Proteomes" id="UP000256661">
    <property type="component" value="Unassembled WGS sequence"/>
</dbReference>
<comment type="caution">
    <text evidence="2">The sequence shown here is derived from an EMBL/GenBank/DDBJ whole genome shotgun (WGS) entry which is preliminary data.</text>
</comment>
<keyword evidence="3" id="KW-1185">Reference proteome</keyword>
<evidence type="ECO:0000313" key="2">
    <source>
        <dbReference type="EMBL" id="REE98702.1"/>
    </source>
</evidence>
<organism evidence="2 3">
    <name type="scientific">Thermomonospora umbrina</name>
    <dbReference type="NCBI Taxonomy" id="111806"/>
    <lineage>
        <taxon>Bacteria</taxon>
        <taxon>Bacillati</taxon>
        <taxon>Actinomycetota</taxon>
        <taxon>Actinomycetes</taxon>
        <taxon>Streptosporangiales</taxon>
        <taxon>Thermomonosporaceae</taxon>
        <taxon>Thermomonospora</taxon>
    </lineage>
</organism>
<dbReference type="EMBL" id="QTTT01000001">
    <property type="protein sequence ID" value="REE98702.1"/>
    <property type="molecule type" value="Genomic_DNA"/>
</dbReference>
<dbReference type="AlphaFoldDB" id="A0A3D9SRY7"/>